<dbReference type="STRING" id="759851.SAMN04244570_1096"/>
<protein>
    <recommendedName>
        <fullName evidence="6">Diadenylate cyclase</fullName>
        <shortName evidence="6">DAC</shortName>
        <ecNumber evidence="6">2.7.7.85</ecNumber>
    </recommendedName>
    <alternativeName>
        <fullName evidence="6">Cyclic-di-AMP synthase</fullName>
        <shortName evidence="6">c-di-AMP synthase</shortName>
    </alternativeName>
</protein>
<evidence type="ECO:0000256" key="5">
    <source>
        <dbReference type="ARBA" id="ARBA00022840"/>
    </source>
</evidence>
<keyword evidence="2 6" id="KW-0808">Transferase</keyword>
<dbReference type="GO" id="GO:0005524">
    <property type="term" value="F:ATP binding"/>
    <property type="evidence" value="ECO:0007669"/>
    <property type="project" value="UniProtKB-UniRule"/>
</dbReference>
<keyword evidence="6" id="KW-1003">Cell membrane</keyword>
<dbReference type="InterPro" id="IPR050338">
    <property type="entry name" value="DisA"/>
</dbReference>
<keyword evidence="6" id="KW-0472">Membrane</keyword>
<reference evidence="8 9" key="1">
    <citation type="submission" date="2011-04" db="EMBL/GenBank/DDBJ databases">
        <authorList>
            <person name="Muzny D."/>
            <person name="Qin X."/>
            <person name="Deng J."/>
            <person name="Jiang H."/>
            <person name="Liu Y."/>
            <person name="Qu J."/>
            <person name="Song X.-Z."/>
            <person name="Zhang L."/>
            <person name="Thornton R."/>
            <person name="Coyle M."/>
            <person name="Francisco L."/>
            <person name="Jackson L."/>
            <person name="Javaid M."/>
            <person name="Korchina V."/>
            <person name="Kovar C."/>
            <person name="Mata R."/>
            <person name="Mathew T."/>
            <person name="Ngo R."/>
            <person name="Nguyen L."/>
            <person name="Nguyen N."/>
            <person name="Okwuonu G."/>
            <person name="Ongeri F."/>
            <person name="Pham C."/>
            <person name="Simmons D."/>
            <person name="Wilczek-Boney K."/>
            <person name="Hale W."/>
            <person name="Jakkamsetti A."/>
            <person name="Pham P."/>
            <person name="Ruth R."/>
            <person name="San Lucas F."/>
            <person name="Warren J."/>
            <person name="Zhang J."/>
            <person name="Zhao Z."/>
            <person name="Zhou C."/>
            <person name="Zhu D."/>
            <person name="Lee S."/>
            <person name="Bess C."/>
            <person name="Blankenburg K."/>
            <person name="Forbes L."/>
            <person name="Fu Q."/>
            <person name="Gubbala S."/>
            <person name="Hirani K."/>
            <person name="Jayaseelan J.C."/>
            <person name="Lara F."/>
            <person name="Munidasa M."/>
            <person name="Palculict T."/>
            <person name="Patil S."/>
            <person name="Pu L.-L."/>
            <person name="Saada N."/>
            <person name="Tang L."/>
            <person name="Weissenberger G."/>
            <person name="Zhu Y."/>
            <person name="Hemphill L."/>
            <person name="Shang Y."/>
            <person name="Youmans B."/>
            <person name="Ayvaz T."/>
            <person name="Ross M."/>
            <person name="Santibanez J."/>
            <person name="Aqrawi P."/>
            <person name="Gross S."/>
            <person name="Joshi V."/>
            <person name="Fowler G."/>
            <person name="Nazareth L."/>
            <person name="Reid J."/>
            <person name="Worley K."/>
            <person name="Petrosino J."/>
            <person name="Highlander S."/>
            <person name="Gibbs R."/>
        </authorList>
    </citation>
    <scope>NUCLEOTIDE SEQUENCE [LARGE SCALE GENOMIC DNA]</scope>
    <source>
        <strain evidence="8 9">2681</strain>
    </source>
</reference>
<dbReference type="GO" id="GO:0006171">
    <property type="term" value="P:cAMP biosynthetic process"/>
    <property type="evidence" value="ECO:0007669"/>
    <property type="project" value="InterPro"/>
</dbReference>
<name>F9DVQ6_9BACL</name>
<dbReference type="NCBIfam" id="NF038328">
    <property type="entry name" value="c-di-AMP_CdaS"/>
    <property type="match status" value="1"/>
</dbReference>
<proteinExistence type="inferred from homology"/>
<dbReference type="InterPro" id="IPR019457">
    <property type="entry name" value="CdaS_N"/>
</dbReference>
<dbReference type="Pfam" id="PF02457">
    <property type="entry name" value="DAC"/>
    <property type="match status" value="1"/>
</dbReference>
<evidence type="ECO:0000256" key="2">
    <source>
        <dbReference type="ARBA" id="ARBA00022679"/>
    </source>
</evidence>
<keyword evidence="5 6" id="KW-0067">ATP-binding</keyword>
<keyword evidence="6" id="KW-1133">Transmembrane helix</keyword>
<dbReference type="PANTHER" id="PTHR34185">
    <property type="entry name" value="DIADENYLATE CYCLASE"/>
    <property type="match status" value="1"/>
</dbReference>
<dbReference type="PROSITE" id="PS51794">
    <property type="entry name" value="DAC"/>
    <property type="match status" value="1"/>
</dbReference>
<dbReference type="InterPro" id="IPR003390">
    <property type="entry name" value="DNA_integrity_scan_DisA_N"/>
</dbReference>
<dbReference type="Gene3D" id="1.10.287.770">
    <property type="entry name" value="YojJ-like"/>
    <property type="match status" value="1"/>
</dbReference>
<comment type="catalytic activity">
    <reaction evidence="1 6">
        <text>2 ATP = 3',3'-c-di-AMP + 2 diphosphate</text>
        <dbReference type="Rhea" id="RHEA:35655"/>
        <dbReference type="ChEBI" id="CHEBI:30616"/>
        <dbReference type="ChEBI" id="CHEBI:33019"/>
        <dbReference type="ChEBI" id="CHEBI:71500"/>
        <dbReference type="EC" id="2.7.7.85"/>
    </reaction>
</comment>
<dbReference type="HAMAP" id="MF_00838">
    <property type="entry name" value="DacB"/>
    <property type="match status" value="1"/>
</dbReference>
<gene>
    <name evidence="6" type="primary">dacB</name>
    <name evidence="8" type="ORF">HMPREF9372_2887</name>
</gene>
<keyword evidence="4 6" id="KW-0547">Nucleotide-binding</keyword>
<dbReference type="EC" id="2.7.7.85" evidence="6"/>
<dbReference type="Gene3D" id="3.40.1700.10">
    <property type="entry name" value="DNA integrity scanning protein, DisA, N-terminal domain"/>
    <property type="match status" value="1"/>
</dbReference>
<comment type="function">
    <text evidence="6">Catalyzes the condensation of 2 ATP molecules into cyclic di-AMP (c-di-AMP), a second messenger used to regulate differing processes in different bacteria.</text>
</comment>
<comment type="caution">
    <text evidence="8">The sequence shown here is derived from an EMBL/GenBank/DDBJ whole genome shotgun (WGS) entry which is preliminary data.</text>
</comment>
<evidence type="ECO:0000313" key="9">
    <source>
        <dbReference type="Proteomes" id="UP000005316"/>
    </source>
</evidence>
<feature type="domain" description="DAC" evidence="7">
    <location>
        <begin position="67"/>
        <end position="226"/>
    </location>
</feature>
<accession>F9DVQ6</accession>
<comment type="subunit">
    <text evidence="6">Probably oligomerizes.</text>
</comment>
<dbReference type="Proteomes" id="UP000005316">
    <property type="component" value="Unassembled WGS sequence"/>
</dbReference>
<keyword evidence="6" id="KW-0812">Transmembrane</keyword>
<dbReference type="PANTHER" id="PTHR34185:SF2">
    <property type="entry name" value="CYCLIC DI-AMP SYNTHASE CDAS"/>
    <property type="match status" value="1"/>
</dbReference>
<evidence type="ECO:0000256" key="4">
    <source>
        <dbReference type="ARBA" id="ARBA00022741"/>
    </source>
</evidence>
<dbReference type="AlphaFoldDB" id="F9DVQ6"/>
<keyword evidence="3 6" id="KW-0548">Nucleotidyltransferase</keyword>
<evidence type="ECO:0000256" key="1">
    <source>
        <dbReference type="ARBA" id="ARBA00000877"/>
    </source>
</evidence>
<evidence type="ECO:0000259" key="7">
    <source>
        <dbReference type="PROSITE" id="PS51794"/>
    </source>
</evidence>
<dbReference type="InterPro" id="IPR034693">
    <property type="entry name" value="CdaS"/>
</dbReference>
<dbReference type="InterPro" id="IPR036888">
    <property type="entry name" value="DNA_integrity_DisA_N_sf"/>
</dbReference>
<dbReference type="SUPFAM" id="SSF143597">
    <property type="entry name" value="YojJ-like"/>
    <property type="match status" value="1"/>
</dbReference>
<dbReference type="GO" id="GO:0004016">
    <property type="term" value="F:adenylate cyclase activity"/>
    <property type="evidence" value="ECO:0007669"/>
    <property type="project" value="UniProtKB-UniRule"/>
</dbReference>
<evidence type="ECO:0000313" key="8">
    <source>
        <dbReference type="EMBL" id="EGQ22495.1"/>
    </source>
</evidence>
<dbReference type="InterPro" id="IPR053472">
    <property type="entry name" value="DAC_CdaS-like"/>
</dbReference>
<dbReference type="EMBL" id="AFPZ01000093">
    <property type="protein sequence ID" value="EGQ22495.1"/>
    <property type="molecule type" value="Genomic_DNA"/>
</dbReference>
<dbReference type="GO" id="GO:0106408">
    <property type="term" value="F:diadenylate cyclase activity"/>
    <property type="evidence" value="ECO:0007669"/>
    <property type="project" value="UniProtKB-EC"/>
</dbReference>
<comment type="similarity">
    <text evidence="6">Belongs to the adenylate cyclase family. DacB/CdaS subfamily.</text>
</comment>
<dbReference type="Pfam" id="PF10372">
    <property type="entry name" value="CdaS_N"/>
    <property type="match status" value="1"/>
</dbReference>
<sequence>MNKKFLFGQTLRTLLGIKGRCVSMDNLNCDFTPMKRTLTEDIRQVITALQNNVEAMNAENFCVLGDFEEIKEAFLSIEMRAATFYLNCYLSPFTDKYPEISQCIQNMSKRRHGGLIVIQREDPLESLVTSGIPIGAELTHTLLESIFFPGNPLHDGAVMVNFNHIVSATNVLPLSDRFTGDKKLGTRHRAALGLSERSDALVLVVSEETGRVSFAINGQLHPITSHGAL</sequence>
<evidence type="ECO:0000256" key="6">
    <source>
        <dbReference type="HAMAP-Rule" id="MF_00838"/>
    </source>
</evidence>
<dbReference type="HOGENOM" id="CLU_116655_0_0_9"/>
<evidence type="ECO:0000256" key="3">
    <source>
        <dbReference type="ARBA" id="ARBA00022695"/>
    </source>
</evidence>
<dbReference type="eggNOG" id="COG1624">
    <property type="taxonomic scope" value="Bacteria"/>
</dbReference>
<organism evidence="8 9">
    <name type="scientific">Sporosarcina newyorkensis 2681</name>
    <dbReference type="NCBI Taxonomy" id="1027292"/>
    <lineage>
        <taxon>Bacteria</taxon>
        <taxon>Bacillati</taxon>
        <taxon>Bacillota</taxon>
        <taxon>Bacilli</taxon>
        <taxon>Bacillales</taxon>
        <taxon>Caryophanaceae</taxon>
        <taxon>Sporosarcina</taxon>
    </lineage>
</organism>